<keyword evidence="6 13" id="KW-0812">Transmembrane</keyword>
<evidence type="ECO:0000256" key="6">
    <source>
        <dbReference type="ARBA" id="ARBA00022692"/>
    </source>
</evidence>
<evidence type="ECO:0000256" key="5">
    <source>
        <dbReference type="ARBA" id="ARBA00022536"/>
    </source>
</evidence>
<gene>
    <name evidence="16" type="ORF">IHE44_0011294</name>
    <name evidence="15" type="ORF">IHE44_003816</name>
</gene>
<name>A0A835TSI8_9PASS</name>
<dbReference type="PANTHER" id="PTHR11100:SF7">
    <property type="entry name" value="PRO-NEUREGULIN-1, MEMBRANE-BOUND ISOFORM"/>
    <property type="match status" value="1"/>
</dbReference>
<keyword evidence="11" id="KW-0325">Glycoprotein</keyword>
<dbReference type="Pfam" id="PF02158">
    <property type="entry name" value="Neuregulin"/>
    <property type="match status" value="1"/>
</dbReference>
<dbReference type="InterPro" id="IPR040180">
    <property type="entry name" value="Neuregulin"/>
</dbReference>
<evidence type="ECO:0000256" key="3">
    <source>
        <dbReference type="ARBA" id="ARBA00022475"/>
    </source>
</evidence>
<keyword evidence="4" id="KW-0964">Secreted</keyword>
<accession>A0A835TSI8</accession>
<feature type="region of interest" description="Disordered" evidence="12">
    <location>
        <begin position="343"/>
        <end position="470"/>
    </location>
</feature>
<dbReference type="GO" id="GO:0008083">
    <property type="term" value="F:growth factor activity"/>
    <property type="evidence" value="ECO:0007669"/>
    <property type="project" value="UniProtKB-KW"/>
</dbReference>
<comment type="subcellular location">
    <subcellularLocation>
        <location evidence="1">Cell membrane</location>
        <topology evidence="1">Single-pass type I membrane protein</topology>
    </subcellularLocation>
    <subcellularLocation>
        <location evidence="2">Secreted</location>
    </subcellularLocation>
</comment>
<dbReference type="Proteomes" id="UP000618051">
    <property type="component" value="Unassembled WGS sequence"/>
</dbReference>
<feature type="region of interest" description="Disordered" evidence="12">
    <location>
        <begin position="933"/>
        <end position="957"/>
    </location>
</feature>
<evidence type="ECO:0000256" key="7">
    <source>
        <dbReference type="ARBA" id="ARBA00022989"/>
    </source>
</evidence>
<feature type="transmembrane region" description="Helical" evidence="13">
    <location>
        <begin position="256"/>
        <end position="277"/>
    </location>
</feature>
<keyword evidence="9 13" id="KW-0472">Membrane</keyword>
<dbReference type="InterPro" id="IPR018250">
    <property type="entry name" value="NRG1"/>
</dbReference>
<comment type="caution">
    <text evidence="15">The sequence shown here is derived from an EMBL/GenBank/DDBJ whole genome shotgun (WGS) entry which is preliminary data.</text>
</comment>
<dbReference type="GO" id="GO:0005615">
    <property type="term" value="C:extracellular space"/>
    <property type="evidence" value="ECO:0007669"/>
    <property type="project" value="TreeGrafter"/>
</dbReference>
<dbReference type="GO" id="GO:0007399">
    <property type="term" value="P:nervous system development"/>
    <property type="evidence" value="ECO:0007669"/>
    <property type="project" value="InterPro"/>
</dbReference>
<keyword evidence="5" id="KW-0245">EGF-like domain</keyword>
<dbReference type="GO" id="GO:0045499">
    <property type="term" value="F:chemorepellent activity"/>
    <property type="evidence" value="ECO:0007669"/>
    <property type="project" value="TreeGrafter"/>
</dbReference>
<dbReference type="EMBL" id="JADDUC020000004">
    <property type="protein sequence ID" value="KAI1239859.1"/>
    <property type="molecule type" value="Genomic_DNA"/>
</dbReference>
<reference evidence="16 17" key="2">
    <citation type="journal article" date="2021" name="J. Hered.">
        <title>Feather Gene Expression Elucidates the Developmental Basis of Plumage Iridescence in African Starlings.</title>
        <authorList>
            <person name="Rubenstein D.R."/>
            <person name="Corvelo A."/>
            <person name="MacManes M.D."/>
            <person name="Maia R."/>
            <person name="Narzisi G."/>
            <person name="Rousaki A."/>
            <person name="Vandenabeele P."/>
            <person name="Shawkey M.D."/>
            <person name="Solomon J."/>
        </authorList>
    </citation>
    <scope>NUCLEOTIDE SEQUENCE [LARGE SCALE GENOMIC DNA]</scope>
    <source>
        <strain evidence="16">SS15</strain>
    </source>
</reference>
<feature type="compositionally biased region" description="Low complexity" evidence="12">
    <location>
        <begin position="373"/>
        <end position="387"/>
    </location>
</feature>
<keyword evidence="17" id="KW-1185">Reference proteome</keyword>
<dbReference type="EMBL" id="JADDUC010000165">
    <property type="protein sequence ID" value="KAG0116640.1"/>
    <property type="molecule type" value="Genomic_DNA"/>
</dbReference>
<evidence type="ECO:0000256" key="11">
    <source>
        <dbReference type="ARBA" id="ARBA00023180"/>
    </source>
</evidence>
<dbReference type="GO" id="GO:0005886">
    <property type="term" value="C:plasma membrane"/>
    <property type="evidence" value="ECO:0007669"/>
    <property type="project" value="UniProtKB-SubCell"/>
</dbReference>
<evidence type="ECO:0000256" key="2">
    <source>
        <dbReference type="ARBA" id="ARBA00004613"/>
    </source>
</evidence>
<dbReference type="GO" id="GO:0030296">
    <property type="term" value="F:protein tyrosine kinase activator activity"/>
    <property type="evidence" value="ECO:0007669"/>
    <property type="project" value="TreeGrafter"/>
</dbReference>
<evidence type="ECO:0000256" key="1">
    <source>
        <dbReference type="ARBA" id="ARBA00004251"/>
    </source>
</evidence>
<sequence length="1059" mass="119269">MPGPLLREETDITNHMKPVYCLCEAGVLDFLGVDVQVTTYSVLHPKYFLVNRRGVVNCKRFENPKPETSVVNKVCCTIVFTDTCDTDTEIVCLPASLIYFPFPRGRLHPEAFRWPYKTDTYLQVGKENNPVRVGCRQVVPLPSQHISGCCTPDWHGQEQASICQGWICERKLPLSPCHRQKRDTRQFPVSFLLALIFIEIVPKPEKKGQRFPSHFHIYNWDKSSHKMCPNEFTGDRCQNYVMASFYKAEELYQKRVLTITGICIALLVVGIMCVVAYCKTKKQRKKLHDRLRQSLRSERNNVMNMANGPHHPNPPPDNVQLVNYVSKNVISSEHIIERETETSFSTSHYTSTTHHSVTVTQTPSHSWSNGHTESILSESHSVLVSSSMDNSRHASPAGPRGRLNGIGGPREGSSFLRHARETPDSYRDSPHSERYVSAMTTPARMSPVDFHTPTSPKSRPSTMSPPASSLTVSIPSVAVSPFIEEERPLLLVTPLQLHEKYDNHLQQFNSFHHNATHESNSLPPSPLRIVEDEEYETTQEYEPAQEPPKKLTNSRRVKRTKPNGHISSRVEVDSDTSSESSSSETETEDERIGEDTPFLSIPNPGAASLEPATAFRLAETRTNPANRFSTPEELQARIFRSCAPLSHPKGPKTKGERSPHMLATRKGVVHLIRTFRDRHCESRIKGRHCESPEYQMEYMIRHEMTDSVLSISGCFVQLRVPAVLLADPNSMTEGQHLEELAHFLFPRAPPAYPTAIWGEDSCEMANKIAATKLHDSILRHVAKSVTAASSTLGKEALILDGWFGKPNDQENKRPQSQLMIEDICVRNDPSTRVSTESGTFPEKHYIMLLSIAAPNLWIRSPDLQYVQKKEDKGNGRRVGIDACKRTVAGAVCDSVLRRSKKTFLCNPLINPWPPVLIKPIFLHYGELRPSLGPSKAKRQLSKKEGAVNEGEQGMGLSGTSRRMLVHPALQTLLQHSMVHMLWDAHTTPIHVCSAVQLWKGCRATWETPHPARDQIASCPIQELGHWLTSCGSAELDYERLIHQPRNSILENTCVLRKQS</sequence>
<proteinExistence type="predicted"/>
<evidence type="ECO:0000256" key="10">
    <source>
        <dbReference type="ARBA" id="ARBA00023157"/>
    </source>
</evidence>
<keyword evidence="7 13" id="KW-1133">Transmembrane helix</keyword>
<feature type="compositionally biased region" description="Low complexity" evidence="12">
    <location>
        <begin position="343"/>
        <end position="366"/>
    </location>
</feature>
<dbReference type="GO" id="GO:0030154">
    <property type="term" value="P:cell differentiation"/>
    <property type="evidence" value="ECO:0007669"/>
    <property type="project" value="TreeGrafter"/>
</dbReference>
<evidence type="ECO:0000313" key="17">
    <source>
        <dbReference type="Proteomes" id="UP000618051"/>
    </source>
</evidence>
<feature type="compositionally biased region" description="Polar residues" evidence="12">
    <location>
        <begin position="452"/>
        <end position="470"/>
    </location>
</feature>
<feature type="compositionally biased region" description="Low complexity" evidence="12">
    <location>
        <begin position="575"/>
        <end position="584"/>
    </location>
</feature>
<feature type="compositionally biased region" description="Basic residues" evidence="12">
    <location>
        <begin position="552"/>
        <end position="562"/>
    </location>
</feature>
<evidence type="ECO:0000256" key="13">
    <source>
        <dbReference type="SAM" id="Phobius"/>
    </source>
</evidence>
<dbReference type="InterPro" id="IPR002154">
    <property type="entry name" value="Neuregulin_C"/>
</dbReference>
<reference evidence="15" key="1">
    <citation type="submission" date="2020-10" db="EMBL/GenBank/DDBJ databases">
        <title>Feather gene expression reveals the developmental basis of iridescence in African starlings.</title>
        <authorList>
            <person name="Rubenstein D.R."/>
        </authorList>
    </citation>
    <scope>NUCLEOTIDE SEQUENCE</scope>
    <source>
        <strain evidence="15">SS15</strain>
        <tissue evidence="15">Liver</tissue>
    </source>
</reference>
<evidence type="ECO:0000313" key="15">
    <source>
        <dbReference type="EMBL" id="KAG0116640.1"/>
    </source>
</evidence>
<evidence type="ECO:0000259" key="14">
    <source>
        <dbReference type="Pfam" id="PF02158"/>
    </source>
</evidence>
<protein>
    <recommendedName>
        <fullName evidence="14">Neuregulin C-terminal domain-containing protein</fullName>
    </recommendedName>
</protein>
<feature type="compositionally biased region" description="Basic and acidic residues" evidence="12">
    <location>
        <begin position="418"/>
        <end position="434"/>
    </location>
</feature>
<evidence type="ECO:0000256" key="4">
    <source>
        <dbReference type="ARBA" id="ARBA00022525"/>
    </source>
</evidence>
<dbReference type="OrthoDB" id="8747558at2759"/>
<keyword evidence="3" id="KW-1003">Cell membrane</keyword>
<feature type="domain" description="Neuregulin C-terminal" evidence="14">
    <location>
        <begin position="280"/>
        <end position="631"/>
    </location>
</feature>
<dbReference type="GO" id="GO:0035556">
    <property type="term" value="P:intracellular signal transduction"/>
    <property type="evidence" value="ECO:0007669"/>
    <property type="project" value="TreeGrafter"/>
</dbReference>
<evidence type="ECO:0000256" key="8">
    <source>
        <dbReference type="ARBA" id="ARBA00023030"/>
    </source>
</evidence>
<feature type="region of interest" description="Disordered" evidence="12">
    <location>
        <begin position="534"/>
        <end position="607"/>
    </location>
</feature>
<reference evidence="16" key="3">
    <citation type="submission" date="2022-01" db="EMBL/GenBank/DDBJ databases">
        <authorList>
            <person name="Rubenstein D.R."/>
        </authorList>
    </citation>
    <scope>NUCLEOTIDE SEQUENCE</scope>
    <source>
        <strain evidence="16">SS15</strain>
        <tissue evidence="16">Liver</tissue>
    </source>
</reference>
<keyword evidence="8" id="KW-0339">Growth factor</keyword>
<organism evidence="15">
    <name type="scientific">Lamprotornis superbus</name>
    <dbReference type="NCBI Taxonomy" id="245042"/>
    <lineage>
        <taxon>Eukaryota</taxon>
        <taxon>Metazoa</taxon>
        <taxon>Chordata</taxon>
        <taxon>Craniata</taxon>
        <taxon>Vertebrata</taxon>
        <taxon>Euteleostomi</taxon>
        <taxon>Archelosauria</taxon>
        <taxon>Archosauria</taxon>
        <taxon>Dinosauria</taxon>
        <taxon>Saurischia</taxon>
        <taxon>Theropoda</taxon>
        <taxon>Coelurosauria</taxon>
        <taxon>Aves</taxon>
        <taxon>Neognathae</taxon>
        <taxon>Neoaves</taxon>
        <taxon>Telluraves</taxon>
        <taxon>Australaves</taxon>
        <taxon>Passeriformes</taxon>
        <taxon>Sturnidae</taxon>
        <taxon>Lamprotornis</taxon>
    </lineage>
</organism>
<keyword evidence="10" id="KW-1015">Disulfide bond</keyword>
<evidence type="ECO:0000256" key="12">
    <source>
        <dbReference type="SAM" id="MobiDB-lite"/>
    </source>
</evidence>
<dbReference type="GO" id="GO:0048513">
    <property type="term" value="P:animal organ development"/>
    <property type="evidence" value="ECO:0007669"/>
    <property type="project" value="TreeGrafter"/>
</dbReference>
<dbReference type="PANTHER" id="PTHR11100">
    <property type="entry name" value="HEREGULIN-NEUREGULIN FAMILY MEMBER"/>
    <property type="match status" value="1"/>
</dbReference>
<evidence type="ECO:0000313" key="16">
    <source>
        <dbReference type="EMBL" id="KAI1239859.1"/>
    </source>
</evidence>
<evidence type="ECO:0000256" key="9">
    <source>
        <dbReference type="ARBA" id="ARBA00023136"/>
    </source>
</evidence>
<dbReference type="PRINTS" id="PR01089">
    <property type="entry name" value="NEUREGULIN"/>
</dbReference>
<dbReference type="AlphaFoldDB" id="A0A835TSI8"/>